<proteinExistence type="predicted"/>
<dbReference type="EMBL" id="CAVMJV010000023">
    <property type="protein sequence ID" value="CAK5073440.1"/>
    <property type="molecule type" value="Genomic_DNA"/>
</dbReference>
<protein>
    <submittedName>
        <fullName evidence="1">Uncharacterized protein</fullName>
    </submittedName>
</protein>
<reference evidence="1" key="1">
    <citation type="submission" date="2023-11" db="EMBL/GenBank/DDBJ databases">
        <authorList>
            <person name="Poullet M."/>
        </authorList>
    </citation>
    <scope>NUCLEOTIDE SEQUENCE</scope>
    <source>
        <strain evidence="1">E1834</strain>
    </source>
</reference>
<evidence type="ECO:0000313" key="1">
    <source>
        <dbReference type="EMBL" id="CAK5073440.1"/>
    </source>
</evidence>
<gene>
    <name evidence="1" type="ORF">MENTE1834_LOCUS20111</name>
</gene>
<dbReference type="Proteomes" id="UP001497535">
    <property type="component" value="Unassembled WGS sequence"/>
</dbReference>
<name>A0ACB0Z3G5_MELEN</name>
<comment type="caution">
    <text evidence="1">The sequence shown here is derived from an EMBL/GenBank/DDBJ whole genome shotgun (WGS) entry which is preliminary data.</text>
</comment>
<keyword evidence="2" id="KW-1185">Reference proteome</keyword>
<organism evidence="1 2">
    <name type="scientific">Meloidogyne enterolobii</name>
    <name type="common">Root-knot nematode worm</name>
    <name type="synonym">Meloidogyne mayaguensis</name>
    <dbReference type="NCBI Taxonomy" id="390850"/>
    <lineage>
        <taxon>Eukaryota</taxon>
        <taxon>Metazoa</taxon>
        <taxon>Ecdysozoa</taxon>
        <taxon>Nematoda</taxon>
        <taxon>Chromadorea</taxon>
        <taxon>Rhabditida</taxon>
        <taxon>Tylenchina</taxon>
        <taxon>Tylenchomorpha</taxon>
        <taxon>Tylenchoidea</taxon>
        <taxon>Meloidogynidae</taxon>
        <taxon>Meloidogyninae</taxon>
        <taxon>Meloidogyne</taxon>
    </lineage>
</organism>
<accession>A0ACB0Z3G5</accession>
<sequence>MDSQYFCMIRELLGRVKKMQFLCLHIHICFNNLLVKQLGQLVHLLNWPHPLLNILLLLEQLLEAN</sequence>
<evidence type="ECO:0000313" key="2">
    <source>
        <dbReference type="Proteomes" id="UP001497535"/>
    </source>
</evidence>